<evidence type="ECO:0000313" key="4">
    <source>
        <dbReference type="Proteomes" id="UP001152798"/>
    </source>
</evidence>
<dbReference type="Proteomes" id="UP001152798">
    <property type="component" value="Chromosome 1"/>
</dbReference>
<gene>
    <name evidence="3" type="ORF">NEZAVI_LOCUS2544</name>
</gene>
<evidence type="ECO:0000256" key="1">
    <source>
        <dbReference type="SAM" id="MobiDB-lite"/>
    </source>
</evidence>
<keyword evidence="4" id="KW-1185">Reference proteome</keyword>
<accession>A0A9P0E4J2</accession>
<reference evidence="3" key="1">
    <citation type="submission" date="2022-01" db="EMBL/GenBank/DDBJ databases">
        <authorList>
            <person name="King R."/>
        </authorList>
    </citation>
    <scope>NUCLEOTIDE SEQUENCE</scope>
</reference>
<feature type="region of interest" description="Disordered" evidence="1">
    <location>
        <begin position="88"/>
        <end position="110"/>
    </location>
</feature>
<proteinExistence type="predicted"/>
<protein>
    <submittedName>
        <fullName evidence="3">Uncharacterized protein</fullName>
    </submittedName>
</protein>
<dbReference type="AlphaFoldDB" id="A0A9P0E4J2"/>
<name>A0A9P0E4J2_NEZVI</name>
<feature type="region of interest" description="Disordered" evidence="1">
    <location>
        <begin position="137"/>
        <end position="199"/>
    </location>
</feature>
<keyword evidence="2" id="KW-0812">Transmembrane</keyword>
<feature type="compositionally biased region" description="Polar residues" evidence="1">
    <location>
        <begin position="162"/>
        <end position="185"/>
    </location>
</feature>
<keyword evidence="2" id="KW-1133">Transmembrane helix</keyword>
<organism evidence="3 4">
    <name type="scientific">Nezara viridula</name>
    <name type="common">Southern green stink bug</name>
    <name type="synonym">Cimex viridulus</name>
    <dbReference type="NCBI Taxonomy" id="85310"/>
    <lineage>
        <taxon>Eukaryota</taxon>
        <taxon>Metazoa</taxon>
        <taxon>Ecdysozoa</taxon>
        <taxon>Arthropoda</taxon>
        <taxon>Hexapoda</taxon>
        <taxon>Insecta</taxon>
        <taxon>Pterygota</taxon>
        <taxon>Neoptera</taxon>
        <taxon>Paraneoptera</taxon>
        <taxon>Hemiptera</taxon>
        <taxon>Heteroptera</taxon>
        <taxon>Panheteroptera</taxon>
        <taxon>Pentatomomorpha</taxon>
        <taxon>Pentatomoidea</taxon>
        <taxon>Pentatomidae</taxon>
        <taxon>Pentatominae</taxon>
        <taxon>Nezara</taxon>
    </lineage>
</organism>
<evidence type="ECO:0000256" key="2">
    <source>
        <dbReference type="SAM" id="Phobius"/>
    </source>
</evidence>
<feature type="compositionally biased region" description="Low complexity" evidence="1">
    <location>
        <begin position="137"/>
        <end position="147"/>
    </location>
</feature>
<dbReference type="OrthoDB" id="6420920at2759"/>
<feature type="transmembrane region" description="Helical" evidence="2">
    <location>
        <begin position="12"/>
        <end position="36"/>
    </location>
</feature>
<sequence>MVISKEKVVFSFSFVVISKLALALLGTLVSIAAAGLFALQTDDRENDFFVSRGESFYMQLVVIVLTFILFVMSIYDVLFSRRMDGDPTMAHRDPSGENATTYNNPGFKERKQGTVSMTDASGKPYVHNGSMATLSTTLSSNGSTVGSITRSPLRSSLKKPRTGNNGLGIQNPGFSGSSPTPSRNGSVKRVRIQTNSTAV</sequence>
<feature type="transmembrane region" description="Helical" evidence="2">
    <location>
        <begin position="56"/>
        <end position="79"/>
    </location>
</feature>
<evidence type="ECO:0000313" key="3">
    <source>
        <dbReference type="EMBL" id="CAH1391541.1"/>
    </source>
</evidence>
<keyword evidence="2" id="KW-0472">Membrane</keyword>
<dbReference type="EMBL" id="OV725077">
    <property type="protein sequence ID" value="CAH1391541.1"/>
    <property type="molecule type" value="Genomic_DNA"/>
</dbReference>